<dbReference type="Pfam" id="PF14858">
    <property type="entry name" value="CFAP54_N"/>
    <property type="match status" value="1"/>
</dbReference>
<feature type="region of interest" description="Disordered" evidence="1">
    <location>
        <begin position="1912"/>
        <end position="1939"/>
    </location>
</feature>
<reference evidence="2" key="1">
    <citation type="submission" date="2013-12" db="EMBL/GenBank/DDBJ databases">
        <title>The Genome Sequence of Aphanomyces astaci APO3.</title>
        <authorList>
            <consortium name="The Broad Institute Genomics Platform"/>
            <person name="Russ C."/>
            <person name="Tyler B."/>
            <person name="van West P."/>
            <person name="Dieguez-Uribeondo J."/>
            <person name="Young S.K."/>
            <person name="Zeng Q."/>
            <person name="Gargeya S."/>
            <person name="Fitzgerald M."/>
            <person name="Abouelleil A."/>
            <person name="Alvarado L."/>
            <person name="Chapman S.B."/>
            <person name="Gainer-Dewar J."/>
            <person name="Goldberg J."/>
            <person name="Griggs A."/>
            <person name="Gujja S."/>
            <person name="Hansen M."/>
            <person name="Howarth C."/>
            <person name="Imamovic A."/>
            <person name="Ireland A."/>
            <person name="Larimer J."/>
            <person name="McCowan C."/>
            <person name="Murphy C."/>
            <person name="Pearson M."/>
            <person name="Poon T.W."/>
            <person name="Priest M."/>
            <person name="Roberts A."/>
            <person name="Saif S."/>
            <person name="Shea T."/>
            <person name="Sykes S."/>
            <person name="Wortman J."/>
            <person name="Nusbaum C."/>
            <person name="Birren B."/>
        </authorList>
    </citation>
    <scope>NUCLEOTIDE SEQUENCE [LARGE SCALE GENOMIC DNA]</scope>
    <source>
        <strain evidence="2">APO3</strain>
    </source>
</reference>
<dbReference type="STRING" id="112090.W4FCX3"/>
<dbReference type="GO" id="GO:0060271">
    <property type="term" value="P:cilium assembly"/>
    <property type="evidence" value="ECO:0007669"/>
    <property type="project" value="TreeGrafter"/>
</dbReference>
<protein>
    <submittedName>
        <fullName evidence="2">Uncharacterized protein</fullName>
    </submittedName>
</protein>
<feature type="compositionally biased region" description="Polar residues" evidence="1">
    <location>
        <begin position="1136"/>
        <end position="1149"/>
    </location>
</feature>
<dbReference type="VEuPathDB" id="FungiDB:H257_18433"/>
<organism evidence="2">
    <name type="scientific">Aphanomyces astaci</name>
    <name type="common">Crayfish plague agent</name>
    <dbReference type="NCBI Taxonomy" id="112090"/>
    <lineage>
        <taxon>Eukaryota</taxon>
        <taxon>Sar</taxon>
        <taxon>Stramenopiles</taxon>
        <taxon>Oomycota</taxon>
        <taxon>Saprolegniomycetes</taxon>
        <taxon>Saprolegniales</taxon>
        <taxon>Verrucalvaceae</taxon>
        <taxon>Aphanomyces</taxon>
    </lineage>
</organism>
<dbReference type="InterPro" id="IPR036116">
    <property type="entry name" value="FN3_sf"/>
</dbReference>
<gene>
    <name evidence="2" type="ORF">H257_18433</name>
</gene>
<dbReference type="EMBL" id="KI913277">
    <property type="protein sequence ID" value="ETV64749.1"/>
    <property type="molecule type" value="Genomic_DNA"/>
</dbReference>
<feature type="compositionally biased region" description="Basic and acidic residues" evidence="1">
    <location>
        <begin position="1912"/>
        <end position="1930"/>
    </location>
</feature>
<dbReference type="InterPro" id="IPR027912">
    <property type="entry name" value="CFAP54"/>
</dbReference>
<feature type="region of interest" description="Disordered" evidence="1">
    <location>
        <begin position="1113"/>
        <end position="1149"/>
    </location>
</feature>
<dbReference type="PANTHER" id="PTHR33487:SF1">
    <property type="entry name" value="CILIA- AND FLAGELLA-ASSOCIATED PROTEIN 54"/>
    <property type="match status" value="1"/>
</dbReference>
<evidence type="ECO:0000313" key="2">
    <source>
        <dbReference type="EMBL" id="ETV64749.1"/>
    </source>
</evidence>
<feature type="compositionally biased region" description="Basic and acidic residues" evidence="1">
    <location>
        <begin position="1115"/>
        <end position="1135"/>
    </location>
</feature>
<dbReference type="RefSeq" id="XP_009845789.1">
    <property type="nucleotide sequence ID" value="XM_009847487.1"/>
</dbReference>
<dbReference type="PANTHER" id="PTHR33487">
    <property type="entry name" value="CILIA- AND FLAGELLA-ASSOCIATED PROTEIN 54"/>
    <property type="match status" value="1"/>
</dbReference>
<dbReference type="OrthoDB" id="2104158at2759"/>
<dbReference type="SUPFAM" id="SSF49265">
    <property type="entry name" value="Fibronectin type III"/>
    <property type="match status" value="1"/>
</dbReference>
<accession>W4FCX3</accession>
<name>W4FCX3_APHAT</name>
<sequence>MNNDGMDESVLVSNFRNEMAEILSIIRELKCRKYGEIDKDDDSGQDCEIGCFGLSSHRLQRLNRQLREQLSFSSAVELLVLFGDALIHTQEYTASKSYYHDALESFEGPTTTKRSLQDQEMYVRAAFGHALSRVRLLKATDPTVLYPSTLGQLVSILHSMEATLRLATTLALDPKVQNDGALHSKCVAHVLNGTVHLMGVCTPMKALGFEANVLPFLKFAILVLDNIIQLCTVKYCLWRTQIYVAIAECYDALARKHVLKRDRLWKSALLAIDMGTSRVAQIRKEEELDPPVAEGTLRVVAQADDSLQRTRFLVQKFMKAAAAVTHPPAAGTAGTPPQSQLLISLSRDDVQTAFPNSVSRIRTILVSLKTLWKPQWTLNLLHDFEDKAPFLVSATDIDGIITYMSSIVAADPTSVDGLHNCVLKLLFRLRKWTPFVAMYKSRLETTQDSIIDAIEVELLYALYELIEDPADRMRLFKVASGLRLACESREMCALRYDVLVEVMLYLWHVYASPMLESMNKALFGQEKSDAGDAIRLLLALQVSSHALNFDDIVWRANLALHLVNLLNQQHRLRLAIQILRVTQDVLSTVRDAIVNIDLHAVLADSTNGLQQLHHVATKAVPFIANSKDVLPSPGSLRGTTFQQTSLNLTLAAIQTEVGFLLYDMELQCAASVPDGTTMTAVAKRLAVECNQNGYMRGLLSVQLAQRKSKRGEQESLLREALQCFDTIQQQEIDVQGETDVLSPNSLRPLAPLLVSRASTFVTIEILPHNPPRGVQVAYYCAYAKGTGAGTDVSLNNMEYPGTGSLIQPNPRRTLATISGLLPNESYVFAVAAYDKNDQVIEGIGATSCPIITLNPLVLSMCYGILATVAVQMKHTIIATKAASTVYTELVSTAGGDRDKWRVSPLFAHALNIQRINKQPASGVITQYPMQVLHVFFGAISILIDAEVEKQQASAADAGRHTLLSAVTKAQMTDAIGKCMIALEVACLTGQHEYICTITHKMYQLMVPLLSQVKPGRLLLQPLCMMIQSLQIIPAEKWDDGIYEVYMCASYEILKITADKKEAKVAQQTLKLGQAASTPYSDYVIAPFHAPCKEAAALRDAIFLSRPWSTALDMTNEQRHDGDVDKKKQTPRDDKAPSNQSRIEEALQSSNVSTGKAISELKAHFSSHKSFMAYSCRVVKLGIVHGERNAGDWLKDLRWHSTLAFTPEASQVLKQLGAAHLHVDTPTVDSTTSEEKHGADEPTPFDVSNREVYLWTGEYFYLMGLAQYTGIAPVNSGSPLEGPDHDISWRYFATHPQPLTELEPPTEEERDPKVDSVLTNVAVASQLFYHARAWANLQACAQTVWNLLWAKWMSPASFKRLYDWRSLYIVSMRLMDMLDVVRNDIAFDDSDVLSRDTNVDGMERFQPTTGTTSSHAEDDDIDIPWVVKFATYTIQVLCTAGEWEHLVLLGKRVYDLTGSDQSEPVLPWVVYAQSQRCNQHDVVVATATDDLAQFIKTFDELQSKKKKKKSRLVVHEVVTEDEQVFRDECVLKEKALTGLTEAQATLKSRLALIKTWLDHATRSKNMCLQALQRTQKAVTKQYLCHEKAADVLASFKSTISLCRQKRATLMLVQALQEQGDFLFAENDIAGATKSWNDGIDAVFGTLATTANWRSIVPQSNLRVDGENLWAILMCCNMLGKLTWICLQDQLNQRLEYALMGSAVFCKLFTCSLQHPNVDNLHTFSSFSIYPAFTSMAHKPLRQVQPASLLLMSTTMIETLLTNGKHAQALPLACAMEYFASRHFHDAQGVMQAKRMKFDACVGIGHMGQAVVILSDLINHSMSLDESKRIGDPANELLHKWLLEFSVSKIVGDVKLGARFAHLLVLSVLRWMVDLGFNEGNASPQGIALKHIANQVASQLQLSATGLPLAPQHGEEVHLPQKDKSTPREPESARNAVPPGEKLHPLDQMKISVECALLQSVLALHEGLADTARTLVQNAMKVYRDGSKVPVDDMHFDCVSSDLGALFWLRCRVQWIKCDLMQGHVKDAITLCEVASLEAVNANEAKFQREIAYLRFQALVLEGCRGDAEAIGLEWLANDDAHSPTTTRVEVLLLLSHISKTKALSTPNQAVHLNASATYLMDAMAVMNAITHEHGWIGLHSASSQQALVNVYQPQIALYITVKAHTVSRLLELYDFHFESTESLGILQAHVEDGLRALDHVPLPDPKLKASLLFFNGCVLRRKNKVSQDCVPPLLEAMQLWLKDGGHPRKLMHRACMELVQVYGETNNMNEDDKARQAQAAFHYLGMACKLQEQLHVLWHTTQLHVVSATGLDKLSAPLQHEILSAAKGLNQPSSTTLDHLGFLVLPYFLSMQRELDIVYDQGLASAMQHTAASVHLFLSQNHMLYSKHCFQSLTSPPKEDPEIPGGLICVQWVKCSSGEVAMYYALGTATNTSDPRFTESPILSRKLNLQSNGVQKLKSEVTRIRLLLQDDKVGPVQTQFDEMLVALHSYFQAKDSAPALQIPCALAEIALIERLLDTTHGLNATHNALCYFLRNALNS</sequence>
<evidence type="ECO:0000256" key="1">
    <source>
        <dbReference type="SAM" id="MobiDB-lite"/>
    </source>
</evidence>
<proteinExistence type="predicted"/>
<dbReference type="GeneID" id="20820429"/>